<dbReference type="Gene3D" id="3.40.50.1820">
    <property type="entry name" value="alpha/beta hydrolase"/>
    <property type="match status" value="1"/>
</dbReference>
<evidence type="ECO:0000259" key="4">
    <source>
        <dbReference type="Pfam" id="PF12146"/>
    </source>
</evidence>
<dbReference type="InterPro" id="IPR050960">
    <property type="entry name" value="AB_hydrolase_4_sf"/>
</dbReference>
<evidence type="ECO:0000313" key="6">
    <source>
        <dbReference type="Proteomes" id="UP001174677"/>
    </source>
</evidence>
<name>A0ABQ9L2Q3_HEVBR</name>
<comment type="caution">
    <text evidence="5">The sequence shown here is derived from an EMBL/GenBank/DDBJ whole genome shotgun (WGS) entry which is preliminary data.</text>
</comment>
<dbReference type="SUPFAM" id="SSF53474">
    <property type="entry name" value="alpha/beta-Hydrolases"/>
    <property type="match status" value="1"/>
</dbReference>
<feature type="domain" description="Serine aminopeptidase S33" evidence="4">
    <location>
        <begin position="158"/>
        <end position="371"/>
    </location>
</feature>
<keyword evidence="3" id="KW-0812">Transmembrane</keyword>
<reference evidence="5" key="1">
    <citation type="journal article" date="2023" name="Plant Biotechnol. J.">
        <title>Chromosome-level wild Hevea brasiliensis genome provides new tools for genomic-assisted breeding and valuable loci to elevate rubber yield.</title>
        <authorList>
            <person name="Cheng H."/>
            <person name="Song X."/>
            <person name="Hu Y."/>
            <person name="Wu T."/>
            <person name="Yang Q."/>
            <person name="An Z."/>
            <person name="Feng S."/>
            <person name="Deng Z."/>
            <person name="Wu W."/>
            <person name="Zeng X."/>
            <person name="Tu M."/>
            <person name="Wang X."/>
            <person name="Huang H."/>
        </authorList>
    </citation>
    <scope>NUCLEOTIDE SEQUENCE</scope>
    <source>
        <strain evidence="5">MT/VB/25A 57/8</strain>
    </source>
</reference>
<evidence type="ECO:0000256" key="1">
    <source>
        <dbReference type="ARBA" id="ARBA00010884"/>
    </source>
</evidence>
<dbReference type="InterPro" id="IPR029058">
    <property type="entry name" value="AB_hydrolase_fold"/>
</dbReference>
<keyword evidence="3" id="KW-0472">Membrane</keyword>
<comment type="similarity">
    <text evidence="1">Belongs to the AB hydrolase superfamily. AB hydrolase 4 family.</text>
</comment>
<dbReference type="EMBL" id="JARPOI010000014">
    <property type="protein sequence ID" value="KAJ9158977.1"/>
    <property type="molecule type" value="Genomic_DNA"/>
</dbReference>
<protein>
    <recommendedName>
        <fullName evidence="4">Serine aminopeptidase S33 domain-containing protein</fullName>
    </recommendedName>
</protein>
<keyword evidence="3" id="KW-1133">Transmembrane helix</keyword>
<accession>A0ABQ9L2Q3</accession>
<dbReference type="InterPro" id="IPR022742">
    <property type="entry name" value="Hydrolase_4"/>
</dbReference>
<dbReference type="PANTHER" id="PTHR10794">
    <property type="entry name" value="ABHYDROLASE DOMAIN-CONTAINING PROTEIN"/>
    <property type="match status" value="1"/>
</dbReference>
<evidence type="ECO:0000256" key="2">
    <source>
        <dbReference type="SAM" id="MobiDB-lite"/>
    </source>
</evidence>
<evidence type="ECO:0000313" key="5">
    <source>
        <dbReference type="EMBL" id="KAJ9158977.1"/>
    </source>
</evidence>
<sequence length="573" mass="64608">MDDFTVPSLDSSPVSPYELIFKALSLIPISHFLLGLLLILLLFLYNFLEIHFLQDLVTGFRGDPVLLTCSSSSELYQSVASKCRILHGRFSPTPWLSSPHLQTAFLSLFGNSPNFSYRRHIFHANDGGTIALDWLMSTDVEQGVCCNNDAVLRDDKAPIVIVIPGLTSDSASAYIKHLALTMARQGWNVVVCNHRGLGGMSITSDCFYNAGWTEDVRSIIDHIHREYPEAPLYAVGTSIGANILVKYLGEQGVTIPLTGAAAVCSPWDLLICDRFINRRLVQKFYNKVLAIGLQGYAQLHHSILSRLIEWDSVKLSRSVRDFDKHATRVLAKFETVDTYYRRSSCVNLVGNVSLPLLCVSALDDPVCTREAIPWDECRANENIILATTRHGGHLAYYEGITANNLWWVRAVDEFFHALQSSPLRNRRKKMEESNMTSVLESSIDQGPYVNVREDGMVTAIGNTKDNVAEDTPNEHGDHVKRDEENISERERRDNMTEETHSKTDLKQRLDQNLNDLIVPIRRHMGQLSRRSRISIWLLAYIAVVTTWPLVGSALLLFINRKFKNIIPGSLLRR</sequence>
<organism evidence="5 6">
    <name type="scientific">Hevea brasiliensis</name>
    <name type="common">Para rubber tree</name>
    <name type="synonym">Siphonia brasiliensis</name>
    <dbReference type="NCBI Taxonomy" id="3981"/>
    <lineage>
        <taxon>Eukaryota</taxon>
        <taxon>Viridiplantae</taxon>
        <taxon>Streptophyta</taxon>
        <taxon>Embryophyta</taxon>
        <taxon>Tracheophyta</taxon>
        <taxon>Spermatophyta</taxon>
        <taxon>Magnoliopsida</taxon>
        <taxon>eudicotyledons</taxon>
        <taxon>Gunneridae</taxon>
        <taxon>Pentapetalae</taxon>
        <taxon>rosids</taxon>
        <taxon>fabids</taxon>
        <taxon>Malpighiales</taxon>
        <taxon>Euphorbiaceae</taxon>
        <taxon>Crotonoideae</taxon>
        <taxon>Micrandreae</taxon>
        <taxon>Hevea</taxon>
    </lineage>
</organism>
<dbReference type="Proteomes" id="UP001174677">
    <property type="component" value="Chromosome 14"/>
</dbReference>
<proteinExistence type="inferred from homology"/>
<evidence type="ECO:0000256" key="3">
    <source>
        <dbReference type="SAM" id="Phobius"/>
    </source>
</evidence>
<dbReference type="Pfam" id="PF12146">
    <property type="entry name" value="Hydrolase_4"/>
    <property type="match status" value="1"/>
</dbReference>
<keyword evidence="6" id="KW-1185">Reference proteome</keyword>
<feature type="transmembrane region" description="Helical" evidence="3">
    <location>
        <begin position="20"/>
        <end position="45"/>
    </location>
</feature>
<feature type="compositionally biased region" description="Basic and acidic residues" evidence="2">
    <location>
        <begin position="472"/>
        <end position="503"/>
    </location>
</feature>
<gene>
    <name evidence="5" type="ORF">P3X46_024513</name>
</gene>
<feature type="transmembrane region" description="Helical" evidence="3">
    <location>
        <begin position="533"/>
        <end position="558"/>
    </location>
</feature>
<feature type="region of interest" description="Disordered" evidence="2">
    <location>
        <begin position="465"/>
        <end position="503"/>
    </location>
</feature>
<dbReference type="PANTHER" id="PTHR10794:SF82">
    <property type="entry name" value="ALPHA_BETA-HYDROLASES SUPERFAMILY PROTEIN"/>
    <property type="match status" value="1"/>
</dbReference>